<name>A0A0D9RV81_CHLSB</name>
<gene>
    <name evidence="10" type="primary">TRAV1-2</name>
</gene>
<dbReference type="GeneTree" id="ENSGT00940000160183"/>
<dbReference type="eggNOG" id="ENOG502TC8H">
    <property type="taxonomic scope" value="Eukaryota"/>
</dbReference>
<reference evidence="10" key="3">
    <citation type="submission" date="2025-09" db="UniProtKB">
        <authorList>
            <consortium name="Ensembl"/>
        </authorList>
    </citation>
    <scope>IDENTIFICATION</scope>
</reference>
<feature type="chain" id="PRO_5002346111" evidence="8">
    <location>
        <begin position="30"/>
        <end position="150"/>
    </location>
</feature>
<dbReference type="Pfam" id="PF07686">
    <property type="entry name" value="V-set"/>
    <property type="match status" value="1"/>
</dbReference>
<dbReference type="AlphaFoldDB" id="A0A0D9RV81"/>
<dbReference type="SUPFAM" id="SSF48726">
    <property type="entry name" value="Immunoglobulin"/>
    <property type="match status" value="1"/>
</dbReference>
<evidence type="ECO:0000256" key="7">
    <source>
        <dbReference type="ARBA" id="ARBA00043266"/>
    </source>
</evidence>
<reference evidence="10" key="2">
    <citation type="submission" date="2025-08" db="UniProtKB">
        <authorList>
            <consortium name="Ensembl"/>
        </authorList>
    </citation>
    <scope>IDENTIFICATION</scope>
</reference>
<evidence type="ECO:0000256" key="6">
    <source>
        <dbReference type="ARBA" id="ARBA00038651"/>
    </source>
</evidence>
<evidence type="ECO:0000259" key="9">
    <source>
        <dbReference type="PROSITE" id="PS50835"/>
    </source>
</evidence>
<dbReference type="Ensembl" id="ENSCSAT00000014551.1">
    <property type="protein sequence ID" value="ENSCSAP00000012520.1"/>
    <property type="gene ID" value="ENSCSAG00000016456.1"/>
</dbReference>
<evidence type="ECO:0000256" key="2">
    <source>
        <dbReference type="ARBA" id="ARBA00022859"/>
    </source>
</evidence>
<keyword evidence="7" id="KW-1279">T cell receptor</keyword>
<dbReference type="InterPro" id="IPR051006">
    <property type="entry name" value="TCR_variable_domain"/>
</dbReference>
<feature type="domain" description="Ig-like" evidence="9">
    <location>
        <begin position="29"/>
        <end position="128"/>
    </location>
</feature>
<dbReference type="Gene3D" id="2.60.40.10">
    <property type="entry name" value="Immunoglobulins"/>
    <property type="match status" value="1"/>
</dbReference>
<dbReference type="Proteomes" id="UP000029965">
    <property type="component" value="Chromosome 29"/>
</dbReference>
<dbReference type="InterPro" id="IPR007110">
    <property type="entry name" value="Ig-like_dom"/>
</dbReference>
<comment type="subunit">
    <text evidence="6">Alpha-beta TR is a heterodimer composed of an alpha and beta chain; disulfide-linked. The alpha-beta TR is associated with the transmembrane signaling CD3 coreceptor proteins to form the TR-CD3 (TcR or TCR). The assembly of alpha-beta TR heterodimers with CD3 occurs in the endoplasmic reticulum where a single alpha-beta TR heterodimer associates with one CD3D-CD3E heterodimer, one CD3G-CD3E heterodimer and one CD247 homodimer forming a stable octameric structure. CD3D-CD3E and CD3G-CD3E heterodimers preferentially associate with TR alpha and TR beta chains, respectively. The association of the CD247 homodimer is the last step of TcR assembly in the endoplasmic reticulum and is required for transport to the cell surface.</text>
</comment>
<dbReference type="GO" id="GO:0042101">
    <property type="term" value="C:T cell receptor complex"/>
    <property type="evidence" value="ECO:0007669"/>
    <property type="project" value="UniProtKB-KW"/>
</dbReference>
<protein>
    <submittedName>
        <fullName evidence="10">T cell receptor alpha variable 1-2</fullName>
    </submittedName>
</protein>
<dbReference type="PANTHER" id="PTHR19343:SF23">
    <property type="entry name" value="T CELL RECEPTOR ALPHA VARIABLE 1-2"/>
    <property type="match status" value="1"/>
</dbReference>
<proteinExistence type="predicted"/>
<dbReference type="PROSITE" id="PS50835">
    <property type="entry name" value="IG_LIKE"/>
    <property type="match status" value="1"/>
</dbReference>
<keyword evidence="2" id="KW-0391">Immunity</keyword>
<keyword evidence="11" id="KW-1185">Reference proteome</keyword>
<keyword evidence="3" id="KW-1064">Adaptive immunity</keyword>
<dbReference type="PANTHER" id="PTHR19343">
    <property type="entry name" value="T CELL RECEPTOR ALPHA VARIABLE 1-2"/>
    <property type="match status" value="1"/>
</dbReference>
<dbReference type="OMA" id="DQPTEMT"/>
<feature type="signal peptide" evidence="8">
    <location>
        <begin position="1"/>
        <end position="29"/>
    </location>
</feature>
<keyword evidence="4" id="KW-0675">Receptor</keyword>
<keyword evidence="5" id="KW-0393">Immunoglobulin domain</keyword>
<evidence type="ECO:0000256" key="8">
    <source>
        <dbReference type="SAM" id="SignalP"/>
    </source>
</evidence>
<dbReference type="GO" id="GO:0042605">
    <property type="term" value="F:peptide antigen binding"/>
    <property type="evidence" value="ECO:0007669"/>
    <property type="project" value="TreeGrafter"/>
</dbReference>
<evidence type="ECO:0000256" key="5">
    <source>
        <dbReference type="ARBA" id="ARBA00023319"/>
    </source>
</evidence>
<dbReference type="InterPro" id="IPR036179">
    <property type="entry name" value="Ig-like_dom_sf"/>
</dbReference>
<dbReference type="SMART" id="SM00409">
    <property type="entry name" value="IG"/>
    <property type="match status" value="1"/>
</dbReference>
<sequence length="150" mass="16962">MQCQARGVLQQMWGAFLLYVSMKMGGTTGQNIDQPTEMTAMEGAIVQINCTYQTSGFNGLSWYQQHDGEAPILLSYNVLDGLEQKDRFSSFLSNSKRYSYLLLKELQMKDSASYLCAVRDTVTMRSLQLQQNSKGNHSSKKLYFLSVCLL</sequence>
<evidence type="ECO:0000313" key="11">
    <source>
        <dbReference type="Proteomes" id="UP000029965"/>
    </source>
</evidence>
<dbReference type="SMART" id="SM00406">
    <property type="entry name" value="IGv"/>
    <property type="match status" value="1"/>
</dbReference>
<dbReference type="InterPro" id="IPR013783">
    <property type="entry name" value="Ig-like_fold"/>
</dbReference>
<dbReference type="EMBL" id="AQIB01128644">
    <property type="status" value="NOT_ANNOTATED_CDS"/>
    <property type="molecule type" value="Genomic_DNA"/>
</dbReference>
<dbReference type="GO" id="GO:0002250">
    <property type="term" value="P:adaptive immune response"/>
    <property type="evidence" value="ECO:0007669"/>
    <property type="project" value="UniProtKB-KW"/>
</dbReference>
<keyword evidence="1 8" id="KW-0732">Signal</keyword>
<dbReference type="InterPro" id="IPR003599">
    <property type="entry name" value="Ig_sub"/>
</dbReference>
<dbReference type="Bgee" id="ENSCSAG00000016456">
    <property type="expression patterns" value="Expressed in blood"/>
</dbReference>
<evidence type="ECO:0000256" key="3">
    <source>
        <dbReference type="ARBA" id="ARBA00023130"/>
    </source>
</evidence>
<evidence type="ECO:0000313" key="10">
    <source>
        <dbReference type="Ensembl" id="ENSCSAP00000012520.1"/>
    </source>
</evidence>
<evidence type="ECO:0000256" key="1">
    <source>
        <dbReference type="ARBA" id="ARBA00022729"/>
    </source>
</evidence>
<dbReference type="InterPro" id="IPR013106">
    <property type="entry name" value="Ig_V-set"/>
</dbReference>
<organism evidence="10 11">
    <name type="scientific">Chlorocebus sabaeus</name>
    <name type="common">Green monkey</name>
    <name type="synonym">Simia sabaea</name>
    <dbReference type="NCBI Taxonomy" id="60711"/>
    <lineage>
        <taxon>Eukaryota</taxon>
        <taxon>Metazoa</taxon>
        <taxon>Chordata</taxon>
        <taxon>Craniata</taxon>
        <taxon>Vertebrata</taxon>
        <taxon>Euteleostomi</taxon>
        <taxon>Mammalia</taxon>
        <taxon>Eutheria</taxon>
        <taxon>Euarchontoglires</taxon>
        <taxon>Primates</taxon>
        <taxon>Haplorrhini</taxon>
        <taxon>Catarrhini</taxon>
        <taxon>Cercopithecidae</taxon>
        <taxon>Cercopithecinae</taxon>
        <taxon>Chlorocebus</taxon>
    </lineage>
</organism>
<accession>A0A0D9RV81</accession>
<reference evidence="10 11" key="1">
    <citation type="submission" date="2014-03" db="EMBL/GenBank/DDBJ databases">
        <authorList>
            <person name="Warren W."/>
            <person name="Wilson R.K."/>
        </authorList>
    </citation>
    <scope>NUCLEOTIDE SEQUENCE</scope>
</reference>
<evidence type="ECO:0000256" key="4">
    <source>
        <dbReference type="ARBA" id="ARBA00023170"/>
    </source>
</evidence>